<keyword evidence="2" id="KW-1185">Reference proteome</keyword>
<dbReference type="GeneID" id="20826159"/>
<organism evidence="1 2">
    <name type="scientific">Neurospora tetrasperma (strain FGSC 2508 / ATCC MYA-4615 / P0657)</name>
    <dbReference type="NCBI Taxonomy" id="510951"/>
    <lineage>
        <taxon>Eukaryota</taxon>
        <taxon>Fungi</taxon>
        <taxon>Dikarya</taxon>
        <taxon>Ascomycota</taxon>
        <taxon>Pezizomycotina</taxon>
        <taxon>Sordariomycetes</taxon>
        <taxon>Sordariomycetidae</taxon>
        <taxon>Sordariales</taxon>
        <taxon>Sordariaceae</taxon>
        <taxon>Neurospora</taxon>
    </lineage>
</organism>
<dbReference type="RefSeq" id="XP_009854022.1">
    <property type="nucleotide sequence ID" value="XM_009855720.1"/>
</dbReference>
<name>F8MVW7_NEUT8</name>
<accession>F8MVW7</accession>
<evidence type="ECO:0000313" key="2">
    <source>
        <dbReference type="Proteomes" id="UP000008065"/>
    </source>
</evidence>
<dbReference type="HOGENOM" id="CLU_1917622_0_0_1"/>
<dbReference type="Proteomes" id="UP000008065">
    <property type="component" value="Unassembled WGS sequence"/>
</dbReference>
<protein>
    <submittedName>
        <fullName evidence="1">Uncharacterized protein</fullName>
    </submittedName>
</protein>
<dbReference type="AlphaFoldDB" id="F8MVW7"/>
<dbReference type="EMBL" id="GL891307">
    <property type="protein sequence ID" value="EGO54015.1"/>
    <property type="molecule type" value="Genomic_DNA"/>
</dbReference>
<dbReference type="OrthoDB" id="10612057at2759"/>
<dbReference type="VEuPathDB" id="FungiDB:NEUTE1DRAFT_140364"/>
<reference evidence="2" key="1">
    <citation type="journal article" date="2011" name="Genetics">
        <title>Massive changes in genome architecture accompany the transition to self-fertility in the filamentous fungus Neurospora tetrasperma.</title>
        <authorList>
            <person name="Ellison C.E."/>
            <person name="Stajich J.E."/>
            <person name="Jacobson D.J."/>
            <person name="Natvig D.O."/>
            <person name="Lapidus A."/>
            <person name="Foster B."/>
            <person name="Aerts A."/>
            <person name="Riley R."/>
            <person name="Lindquist E.A."/>
            <person name="Grigoriev I.V."/>
            <person name="Taylor J.W."/>
        </authorList>
    </citation>
    <scope>NUCLEOTIDE SEQUENCE [LARGE SCALE GENOMIC DNA]</scope>
    <source>
        <strain evidence="2">FGSC 2508 / P0657</strain>
    </source>
</reference>
<evidence type="ECO:0000313" key="1">
    <source>
        <dbReference type="EMBL" id="EGO54015.1"/>
    </source>
</evidence>
<gene>
    <name evidence="1" type="ORF">NEUTE1DRAFT_140364</name>
</gene>
<sequence>MRAIENADVSTLPLYAVAVRRGNLASPGATDAKKQHNHSLFCSREYVHYAEAQSPLPTPSISVAAPADEMRGQPAAREELIDADRDLGRPGLEFMRQQWRIARLTTTGAHVAGPLRFSLSVGTLFCGANRAA</sequence>
<dbReference type="KEGG" id="nte:NEUTE1DRAFT140364"/>
<proteinExistence type="predicted"/>